<sequence>MNKYLETIRDKIKTNKRKLIKRASIVVAIIAGLGIAAFATVYSIAKSNINYTVEEAKAIVLQSVQGEIVRVNKRLDLDTFSFEYEFKIKDKNNMLIKADVNSSLGVITDLDSYYD</sequence>
<gene>
    <name evidence="2" type="ORF">ERS852471_01456</name>
</gene>
<keyword evidence="1" id="KW-1133">Transmembrane helix</keyword>
<accession>A0A174EME0</accession>
<proteinExistence type="predicted"/>
<reference evidence="2 3" key="1">
    <citation type="submission" date="2015-09" db="EMBL/GenBank/DDBJ databases">
        <authorList>
            <consortium name="Pathogen Informatics"/>
        </authorList>
    </citation>
    <scope>NUCLEOTIDE SEQUENCE [LARGE SCALE GENOMIC DNA]</scope>
    <source>
        <strain evidence="2 3">2789STDY5834856</strain>
    </source>
</reference>
<keyword evidence="1" id="KW-0812">Transmembrane</keyword>
<keyword evidence="1" id="KW-0472">Membrane</keyword>
<name>A0A174EME0_9CLOT</name>
<evidence type="ECO:0000256" key="1">
    <source>
        <dbReference type="SAM" id="Phobius"/>
    </source>
</evidence>
<feature type="transmembrane region" description="Helical" evidence="1">
    <location>
        <begin position="23"/>
        <end position="45"/>
    </location>
</feature>
<evidence type="ECO:0000313" key="3">
    <source>
        <dbReference type="Proteomes" id="UP000095594"/>
    </source>
</evidence>
<dbReference type="RefSeq" id="WP_055265150.1">
    <property type="nucleotide sequence ID" value="NZ_CABIXQ010000008.1"/>
</dbReference>
<dbReference type="Proteomes" id="UP000095594">
    <property type="component" value="Unassembled WGS sequence"/>
</dbReference>
<dbReference type="OrthoDB" id="1937138at2"/>
<evidence type="ECO:0000313" key="2">
    <source>
        <dbReference type="EMBL" id="CUO37405.1"/>
    </source>
</evidence>
<dbReference type="AlphaFoldDB" id="A0A174EME0"/>
<evidence type="ECO:0008006" key="4">
    <source>
        <dbReference type="Google" id="ProtNLM"/>
    </source>
</evidence>
<protein>
    <recommendedName>
        <fullName evidence="4">PepSY domain-containing protein</fullName>
    </recommendedName>
</protein>
<dbReference type="EMBL" id="CYZX01000008">
    <property type="protein sequence ID" value="CUO37405.1"/>
    <property type="molecule type" value="Genomic_DNA"/>
</dbReference>
<organism evidence="2 3">
    <name type="scientific">Clostridium disporicum</name>
    <dbReference type="NCBI Taxonomy" id="84024"/>
    <lineage>
        <taxon>Bacteria</taxon>
        <taxon>Bacillati</taxon>
        <taxon>Bacillota</taxon>
        <taxon>Clostridia</taxon>
        <taxon>Eubacteriales</taxon>
        <taxon>Clostridiaceae</taxon>
        <taxon>Clostridium</taxon>
    </lineage>
</organism>